<dbReference type="EC" id="5.2.1.8" evidence="2 5"/>
<protein>
    <recommendedName>
        <fullName evidence="2 5">peptidylprolyl isomerase</fullName>
        <ecNumber evidence="2 5">5.2.1.8</ecNumber>
    </recommendedName>
</protein>
<comment type="caution">
    <text evidence="7">The sequence shown here is derived from an EMBL/GenBank/DDBJ whole genome shotgun (WGS) entry which is preliminary data.</text>
</comment>
<organism evidence="7 8">
    <name type="scientific">Phytophthora pseudosyringae</name>
    <dbReference type="NCBI Taxonomy" id="221518"/>
    <lineage>
        <taxon>Eukaryota</taxon>
        <taxon>Sar</taxon>
        <taxon>Stramenopiles</taxon>
        <taxon>Oomycota</taxon>
        <taxon>Peronosporomycetes</taxon>
        <taxon>Peronosporales</taxon>
        <taxon>Peronosporaceae</taxon>
        <taxon>Phytophthora</taxon>
    </lineage>
</organism>
<keyword evidence="3 5" id="KW-0697">Rotamase</keyword>
<evidence type="ECO:0000256" key="4">
    <source>
        <dbReference type="ARBA" id="ARBA00023235"/>
    </source>
</evidence>
<dbReference type="EMBL" id="JAGDFM010000395">
    <property type="protein sequence ID" value="KAG7378792.1"/>
    <property type="molecule type" value="Genomic_DNA"/>
</dbReference>
<evidence type="ECO:0000256" key="1">
    <source>
        <dbReference type="ARBA" id="ARBA00000971"/>
    </source>
</evidence>
<keyword evidence="4 5" id="KW-0413">Isomerase</keyword>
<evidence type="ECO:0000256" key="3">
    <source>
        <dbReference type="ARBA" id="ARBA00023110"/>
    </source>
</evidence>
<evidence type="ECO:0000313" key="8">
    <source>
        <dbReference type="Proteomes" id="UP000694044"/>
    </source>
</evidence>
<dbReference type="OrthoDB" id="1902587at2759"/>
<evidence type="ECO:0000256" key="5">
    <source>
        <dbReference type="PROSITE-ProRule" id="PRU00277"/>
    </source>
</evidence>
<dbReference type="Proteomes" id="UP000694044">
    <property type="component" value="Unassembled WGS sequence"/>
</dbReference>
<evidence type="ECO:0000313" key="7">
    <source>
        <dbReference type="EMBL" id="KAG7378792.1"/>
    </source>
</evidence>
<evidence type="ECO:0000259" key="6">
    <source>
        <dbReference type="PROSITE" id="PS50059"/>
    </source>
</evidence>
<feature type="domain" description="PPIase FKBP-type" evidence="6">
    <location>
        <begin position="48"/>
        <end position="136"/>
    </location>
</feature>
<dbReference type="InterPro" id="IPR001179">
    <property type="entry name" value="PPIase_FKBP_dom"/>
</dbReference>
<keyword evidence="8" id="KW-1185">Reference proteome</keyword>
<dbReference type="PANTHER" id="PTHR10516">
    <property type="entry name" value="PEPTIDYL-PROLYL CIS-TRANS ISOMERASE"/>
    <property type="match status" value="1"/>
</dbReference>
<reference evidence="7" key="1">
    <citation type="submission" date="2021-02" db="EMBL/GenBank/DDBJ databases">
        <authorList>
            <person name="Palmer J.M."/>
        </authorList>
    </citation>
    <scope>NUCLEOTIDE SEQUENCE</scope>
    <source>
        <strain evidence="7">SCRP734</strain>
    </source>
</reference>
<gene>
    <name evidence="7" type="ORF">PHYPSEUDO_009489</name>
</gene>
<dbReference type="PANTHER" id="PTHR10516:SF443">
    <property type="entry name" value="FK506-BINDING PROTEIN 59-RELATED"/>
    <property type="match status" value="1"/>
</dbReference>
<dbReference type="AlphaFoldDB" id="A0A8T1VBZ5"/>
<dbReference type="Pfam" id="PF00254">
    <property type="entry name" value="FKBP_C"/>
    <property type="match status" value="1"/>
</dbReference>
<dbReference type="GO" id="GO:0003755">
    <property type="term" value="F:peptidyl-prolyl cis-trans isomerase activity"/>
    <property type="evidence" value="ECO:0007669"/>
    <property type="project" value="UniProtKB-KW"/>
</dbReference>
<evidence type="ECO:0000256" key="2">
    <source>
        <dbReference type="ARBA" id="ARBA00013194"/>
    </source>
</evidence>
<dbReference type="PROSITE" id="PS50059">
    <property type="entry name" value="FKBP_PPIASE"/>
    <property type="match status" value="1"/>
</dbReference>
<dbReference type="InterPro" id="IPR050689">
    <property type="entry name" value="FKBP-type_PPIase"/>
</dbReference>
<dbReference type="FunFam" id="3.10.50.40:FF:000025">
    <property type="entry name" value="Peptidylprolyl isomerase"/>
    <property type="match status" value="1"/>
</dbReference>
<name>A0A8T1VBZ5_9STRA</name>
<sequence length="136" mass="14821">MGFQIDTIKAGYAPPPVTLAHVVLMNVSLSNVFPLRPDSDGTNFPKPGQTVSVHYVGTLTDGSKFDSSRDRGRPFQFQLGAGQVIRGWDEGVAQMSKGQVAKLTLPHEYAYGERGYPPVIPPKATLVFEVELLSFN</sequence>
<comment type="catalytic activity">
    <reaction evidence="1 5">
        <text>[protein]-peptidylproline (omega=180) = [protein]-peptidylproline (omega=0)</text>
        <dbReference type="Rhea" id="RHEA:16237"/>
        <dbReference type="Rhea" id="RHEA-COMP:10747"/>
        <dbReference type="Rhea" id="RHEA-COMP:10748"/>
        <dbReference type="ChEBI" id="CHEBI:83833"/>
        <dbReference type="ChEBI" id="CHEBI:83834"/>
        <dbReference type="EC" id="5.2.1.8"/>
    </reaction>
</comment>
<proteinExistence type="predicted"/>
<dbReference type="GO" id="GO:0005737">
    <property type="term" value="C:cytoplasm"/>
    <property type="evidence" value="ECO:0007669"/>
    <property type="project" value="TreeGrafter"/>
</dbReference>
<accession>A0A8T1VBZ5</accession>